<keyword evidence="12" id="KW-1185">Reference proteome</keyword>
<dbReference type="Ensembl" id="ENSCCRT00000200558.1">
    <property type="protein sequence ID" value="ENSCCRP00000127300.1"/>
    <property type="gene ID" value="ENSCCRG00000071811.1"/>
</dbReference>
<evidence type="ECO:0000256" key="4">
    <source>
        <dbReference type="ARBA" id="ARBA00022737"/>
    </source>
</evidence>
<dbReference type="InterPro" id="IPR015868">
    <property type="entry name" value="Glutaminase"/>
</dbReference>
<dbReference type="EC" id="3.5.1.2" evidence="3"/>
<reference evidence="11" key="1">
    <citation type="submission" date="2025-08" db="UniProtKB">
        <authorList>
            <consortium name="Ensembl"/>
        </authorList>
    </citation>
    <scope>IDENTIFICATION</scope>
</reference>
<accession>A0A9J7ZDF2</accession>
<dbReference type="PROSITE" id="PS50088">
    <property type="entry name" value="ANK_REPEAT"/>
    <property type="match status" value="1"/>
</dbReference>
<proteinExistence type="inferred from homology"/>
<organism evidence="11 12">
    <name type="scientific">Cyprinus carpio carpio</name>
    <dbReference type="NCBI Taxonomy" id="630221"/>
    <lineage>
        <taxon>Eukaryota</taxon>
        <taxon>Metazoa</taxon>
        <taxon>Chordata</taxon>
        <taxon>Craniata</taxon>
        <taxon>Vertebrata</taxon>
        <taxon>Euteleostomi</taxon>
        <taxon>Actinopterygii</taxon>
        <taxon>Neopterygii</taxon>
        <taxon>Teleostei</taxon>
        <taxon>Ostariophysi</taxon>
        <taxon>Cypriniformes</taxon>
        <taxon>Cyprinidae</taxon>
        <taxon>Cyprininae</taxon>
        <taxon>Cyprinus</taxon>
    </lineage>
</organism>
<comment type="catalytic activity">
    <reaction evidence="7">
        <text>L-glutamine + H2O = L-glutamate + NH4(+)</text>
        <dbReference type="Rhea" id="RHEA:15889"/>
        <dbReference type="ChEBI" id="CHEBI:15377"/>
        <dbReference type="ChEBI" id="CHEBI:28938"/>
        <dbReference type="ChEBI" id="CHEBI:29985"/>
        <dbReference type="ChEBI" id="CHEBI:58359"/>
        <dbReference type="EC" id="3.5.1.2"/>
    </reaction>
</comment>
<evidence type="ECO:0000313" key="11">
    <source>
        <dbReference type="Ensembl" id="ENSCCRP00000127300.1"/>
    </source>
</evidence>
<evidence type="ECO:0000256" key="7">
    <source>
        <dbReference type="ARBA" id="ARBA00049534"/>
    </source>
</evidence>
<keyword evidence="6 8" id="KW-0040">ANK repeat</keyword>
<dbReference type="Pfam" id="PF12796">
    <property type="entry name" value="Ank_2"/>
    <property type="match status" value="1"/>
</dbReference>
<sequence length="549" mass="61187">IVSTRIKSSNFIHITQCQCPFLSCFRRRKAGILPSLEDLLFYSIAEGQERIPAHKFITALKATGLRTGDPRLKECMDMLKVTLKSTSDGVMLDRHLFKKCVQSNIVLLTQAFRKKFVIPDFQPFASHIDTLYEKARKLAGGLVADYIPQIAKFSPDLWAVSLCTVDGQRHTVGDTKVPFCLQSCVKPLKYAIAVHDHGTEYVHQFIGKEPSGLRFNKLFLNEDGKDYNHQLQHDCSLLLSENTVVFEFDFPFLISILQLMNFLKKMAGNEYVGFSNATFQSERESGDRNFAIGYYLKEKKCFPDGTDMTSVLDLYFQLCSIEVTCESASVMAATLANGGFCPITGERVLSPEAVRDTLSLMHSCGMYDFSGQFAFHVGLPAKSGVAGGILLVVPNVMGIMCWSPPLDKLGNSVRGIQFCTVCECSFLSFQVKSVINLLFAAYTGDLSALRRFALSSVDMEQRDYDSRTALHIAAAEGHTEVVRFLLEACKVNPGPKDRWGNTPIDEATHFGHHEVLALLQEYSGKHNPPVHADADKQSTEKHLDGRLET</sequence>
<dbReference type="SUPFAM" id="SSF56601">
    <property type="entry name" value="beta-lactamase/transpeptidase-like"/>
    <property type="match status" value="1"/>
</dbReference>
<dbReference type="FunFam" id="1.10.238.210:FF:000001">
    <property type="entry name" value="Glutaminase kidney isoform, mitochondrial"/>
    <property type="match status" value="1"/>
</dbReference>
<reference evidence="11" key="2">
    <citation type="submission" date="2025-09" db="UniProtKB">
        <authorList>
            <consortium name="Ensembl"/>
        </authorList>
    </citation>
    <scope>IDENTIFICATION</scope>
</reference>
<feature type="region of interest" description="Disordered" evidence="9">
    <location>
        <begin position="526"/>
        <end position="549"/>
    </location>
</feature>
<dbReference type="Gene3D" id="3.40.710.10">
    <property type="entry name" value="DD-peptidase/beta-lactamase superfamily"/>
    <property type="match status" value="1"/>
</dbReference>
<dbReference type="InterPro" id="IPR041541">
    <property type="entry name" value="Glutaminase_EF-hand"/>
</dbReference>
<dbReference type="OMA" id="IMCSTAV"/>
<dbReference type="FunFam" id="3.40.710.10:FF:000005">
    <property type="entry name" value="Glutaminase"/>
    <property type="match status" value="1"/>
</dbReference>
<dbReference type="FunFam" id="1.25.40.20:FF:000019">
    <property type="entry name" value="Glutaminase liver isoform, mitochondrial"/>
    <property type="match status" value="1"/>
</dbReference>
<evidence type="ECO:0000256" key="2">
    <source>
        <dbReference type="ARBA" id="ARBA00011881"/>
    </source>
</evidence>
<name>A0A9J7ZDF2_CYPCA</name>
<dbReference type="InterPro" id="IPR012338">
    <property type="entry name" value="Beta-lactam/transpept-like"/>
</dbReference>
<dbReference type="GO" id="GO:0006537">
    <property type="term" value="P:glutamate biosynthetic process"/>
    <property type="evidence" value="ECO:0007669"/>
    <property type="project" value="TreeGrafter"/>
</dbReference>
<feature type="repeat" description="ANK" evidence="8">
    <location>
        <begin position="465"/>
        <end position="487"/>
    </location>
</feature>
<dbReference type="GO" id="GO:0004359">
    <property type="term" value="F:glutaminase activity"/>
    <property type="evidence" value="ECO:0007669"/>
    <property type="project" value="UniProtKB-EC"/>
</dbReference>
<dbReference type="SUPFAM" id="SSF48403">
    <property type="entry name" value="Ankyrin repeat"/>
    <property type="match status" value="1"/>
</dbReference>
<dbReference type="InterPro" id="IPR036770">
    <property type="entry name" value="Ankyrin_rpt-contain_sf"/>
</dbReference>
<keyword evidence="5" id="KW-0378">Hydrolase</keyword>
<dbReference type="Pfam" id="PF04960">
    <property type="entry name" value="Glutaminase"/>
    <property type="match status" value="1"/>
</dbReference>
<dbReference type="GeneTree" id="ENSGT00390000010463"/>
<dbReference type="PANTHER" id="PTHR12544">
    <property type="entry name" value="GLUTAMINASE"/>
    <property type="match status" value="1"/>
</dbReference>
<comment type="subunit">
    <text evidence="2">Homotetramer.</text>
</comment>
<comment type="similarity">
    <text evidence="1">Belongs to the glutaminase family.</text>
</comment>
<dbReference type="GO" id="GO:0006543">
    <property type="term" value="P:L-glutamine catabolic process"/>
    <property type="evidence" value="ECO:0007669"/>
    <property type="project" value="TreeGrafter"/>
</dbReference>
<evidence type="ECO:0000313" key="12">
    <source>
        <dbReference type="Proteomes" id="UP001108240"/>
    </source>
</evidence>
<dbReference type="InterPro" id="IPR002110">
    <property type="entry name" value="Ankyrin_rpt"/>
</dbReference>
<evidence type="ECO:0000256" key="5">
    <source>
        <dbReference type="ARBA" id="ARBA00022801"/>
    </source>
</evidence>
<evidence type="ECO:0000256" key="1">
    <source>
        <dbReference type="ARBA" id="ARBA00011076"/>
    </source>
</evidence>
<evidence type="ECO:0000256" key="9">
    <source>
        <dbReference type="SAM" id="MobiDB-lite"/>
    </source>
</evidence>
<feature type="compositionally biased region" description="Basic and acidic residues" evidence="9">
    <location>
        <begin position="532"/>
        <end position="549"/>
    </location>
</feature>
<evidence type="ECO:0000256" key="6">
    <source>
        <dbReference type="ARBA" id="ARBA00023043"/>
    </source>
</evidence>
<dbReference type="Gene3D" id="1.25.40.20">
    <property type="entry name" value="Ankyrin repeat-containing domain"/>
    <property type="match status" value="1"/>
</dbReference>
<evidence type="ECO:0000256" key="8">
    <source>
        <dbReference type="PROSITE-ProRule" id="PRU00023"/>
    </source>
</evidence>
<dbReference type="Gene3D" id="1.10.238.210">
    <property type="match status" value="1"/>
</dbReference>
<dbReference type="Proteomes" id="UP001108240">
    <property type="component" value="Unplaced"/>
</dbReference>
<feature type="domain" description="Glutaminase EF-hand" evidence="10">
    <location>
        <begin position="37"/>
        <end position="119"/>
    </location>
</feature>
<protein>
    <recommendedName>
        <fullName evidence="3">glutaminase</fullName>
        <ecNumber evidence="3">3.5.1.2</ecNumber>
    </recommendedName>
</protein>
<dbReference type="PANTHER" id="PTHR12544:SF49">
    <property type="entry name" value="GLUTAMINASE KIDNEY ISOFORM, MITOCHONDRIAL"/>
    <property type="match status" value="1"/>
</dbReference>
<dbReference type="Pfam" id="PF17959">
    <property type="entry name" value="EF-hand_14"/>
    <property type="match status" value="1"/>
</dbReference>
<keyword evidence="4" id="KW-0677">Repeat</keyword>
<dbReference type="PROSITE" id="PS50297">
    <property type="entry name" value="ANK_REP_REGION"/>
    <property type="match status" value="1"/>
</dbReference>
<dbReference type="SMART" id="SM00248">
    <property type="entry name" value="ANK"/>
    <property type="match status" value="2"/>
</dbReference>
<evidence type="ECO:0000259" key="10">
    <source>
        <dbReference type="Pfam" id="PF17959"/>
    </source>
</evidence>
<dbReference type="AlphaFoldDB" id="A0A9J7ZDF2"/>
<evidence type="ECO:0000256" key="3">
    <source>
        <dbReference type="ARBA" id="ARBA00012918"/>
    </source>
</evidence>